<keyword evidence="1" id="KW-0663">Pyridoxal phosphate</keyword>
<organism evidence="4 5">
    <name type="scientific">Magnetofaba australis IT-1</name>
    <dbReference type="NCBI Taxonomy" id="1434232"/>
    <lineage>
        <taxon>Bacteria</taxon>
        <taxon>Pseudomonadati</taxon>
        <taxon>Pseudomonadota</taxon>
        <taxon>Magnetococcia</taxon>
        <taxon>Magnetococcales</taxon>
        <taxon>Magnetococcaceae</taxon>
        <taxon>Magnetofaba</taxon>
    </lineage>
</organism>
<dbReference type="InterPro" id="IPR029066">
    <property type="entry name" value="PLP-binding_barrel"/>
</dbReference>
<name>A0A1Y2JZX5_9PROT</name>
<dbReference type="SUPFAM" id="SSF51419">
    <property type="entry name" value="PLP-binding barrel"/>
    <property type="match status" value="1"/>
</dbReference>
<protein>
    <submittedName>
        <fullName evidence="4">Putative alanine racemase domain-containing protein</fullName>
    </submittedName>
</protein>
<dbReference type="EMBL" id="LVJN01000021">
    <property type="protein sequence ID" value="OSM00480.1"/>
    <property type="molecule type" value="Genomic_DNA"/>
</dbReference>
<sequence>MSDIVSNFATIRAQIAEACDRAGRSVASARLVAVSKTKPAEAVTAALTTGQTLFGESRVQEARDKIPLVNDARAHWHLIGPLQKNKVKYAVNLFEMIHSVDSVELAQAIGARMPEAAPMSILIQVNVGREPQKSGFLPEDLPEALRRMADAPGVRSKD</sequence>
<dbReference type="PANTHER" id="PTHR10146">
    <property type="entry name" value="PROLINE SYNTHETASE CO-TRANSCRIBED BACTERIAL HOMOLOG PROTEIN"/>
    <property type="match status" value="1"/>
</dbReference>
<dbReference type="AlphaFoldDB" id="A0A1Y2JZX5"/>
<dbReference type="Pfam" id="PF01168">
    <property type="entry name" value="Ala_racemase_N"/>
    <property type="match status" value="1"/>
</dbReference>
<dbReference type="PANTHER" id="PTHR10146:SF14">
    <property type="entry name" value="PYRIDOXAL PHOSPHATE HOMEOSTASIS PROTEIN"/>
    <property type="match status" value="1"/>
</dbReference>
<dbReference type="GO" id="GO:0030170">
    <property type="term" value="F:pyridoxal phosphate binding"/>
    <property type="evidence" value="ECO:0007669"/>
    <property type="project" value="InterPro"/>
</dbReference>
<evidence type="ECO:0000259" key="3">
    <source>
        <dbReference type="Pfam" id="PF01168"/>
    </source>
</evidence>
<evidence type="ECO:0000256" key="2">
    <source>
        <dbReference type="RuleBase" id="RU004514"/>
    </source>
</evidence>
<keyword evidence="5" id="KW-1185">Reference proteome</keyword>
<dbReference type="CDD" id="cd00635">
    <property type="entry name" value="PLPDE_III_YBL036c_like"/>
    <property type="match status" value="1"/>
</dbReference>
<dbReference type="STRING" id="1434232.MAIT1_05487"/>
<dbReference type="InterPro" id="IPR011078">
    <property type="entry name" value="PyrdxlP_homeostasis"/>
</dbReference>
<dbReference type="NCBIfam" id="TIGR00044">
    <property type="entry name" value="YggS family pyridoxal phosphate-dependent enzyme"/>
    <property type="match status" value="1"/>
</dbReference>
<proteinExistence type="inferred from homology"/>
<dbReference type="InterPro" id="IPR001608">
    <property type="entry name" value="Ala_racemase_N"/>
</dbReference>
<reference evidence="4 5" key="1">
    <citation type="journal article" date="2016" name="BMC Genomics">
        <title>Combined genomic and structural analyses of a cultured magnetotactic bacterium reveals its niche adaptation to a dynamic environment.</title>
        <authorList>
            <person name="Araujo A.C."/>
            <person name="Morillo V."/>
            <person name="Cypriano J."/>
            <person name="Teixeira L.C."/>
            <person name="Leao P."/>
            <person name="Lyra S."/>
            <person name="Almeida L.G."/>
            <person name="Bazylinski D.A."/>
            <person name="Vasconcellos A.T."/>
            <person name="Abreu F."/>
            <person name="Lins U."/>
        </authorList>
    </citation>
    <scope>NUCLEOTIDE SEQUENCE [LARGE SCALE GENOMIC DNA]</scope>
    <source>
        <strain evidence="4 5">IT-1</strain>
    </source>
</reference>
<dbReference type="Gene3D" id="3.20.20.10">
    <property type="entry name" value="Alanine racemase"/>
    <property type="match status" value="1"/>
</dbReference>
<feature type="domain" description="Alanine racemase N-terminal" evidence="3">
    <location>
        <begin position="11"/>
        <end position="155"/>
    </location>
</feature>
<gene>
    <name evidence="4" type="ORF">MAIT1_05487</name>
</gene>
<evidence type="ECO:0000313" key="5">
    <source>
        <dbReference type="Proteomes" id="UP000194003"/>
    </source>
</evidence>
<comment type="caution">
    <text evidence="4">The sequence shown here is derived from an EMBL/GenBank/DDBJ whole genome shotgun (WGS) entry which is preliminary data.</text>
</comment>
<dbReference type="Proteomes" id="UP000194003">
    <property type="component" value="Unassembled WGS sequence"/>
</dbReference>
<comment type="similarity">
    <text evidence="2">Belongs to the pyridoxal phosphate-binding protein YggS/PROSC family.</text>
</comment>
<evidence type="ECO:0000256" key="1">
    <source>
        <dbReference type="ARBA" id="ARBA00022898"/>
    </source>
</evidence>
<evidence type="ECO:0000313" key="4">
    <source>
        <dbReference type="EMBL" id="OSM00480.1"/>
    </source>
</evidence>
<accession>A0A1Y2JZX5</accession>